<dbReference type="FunFam" id="2.40.50.140:FF:000003">
    <property type="entry name" value="50S ribosomal protein L2"/>
    <property type="match status" value="1"/>
</dbReference>
<protein>
    <recommendedName>
        <fullName evidence="6 7">Large ribosomal subunit protein uL2</fullName>
    </recommendedName>
</protein>
<dbReference type="InterPro" id="IPR002171">
    <property type="entry name" value="Ribosomal_uL2"/>
</dbReference>
<evidence type="ECO:0000256" key="7">
    <source>
        <dbReference type="HAMAP-Rule" id="MF_01320"/>
    </source>
</evidence>
<evidence type="ECO:0000256" key="1">
    <source>
        <dbReference type="ARBA" id="ARBA00005636"/>
    </source>
</evidence>
<dbReference type="NCBIfam" id="TIGR01171">
    <property type="entry name" value="rplB_bact"/>
    <property type="match status" value="1"/>
</dbReference>
<keyword evidence="2 7" id="KW-0699">rRNA-binding</keyword>
<dbReference type="AlphaFoldDB" id="A0A9E2F5S7"/>
<comment type="subunit">
    <text evidence="7">Part of the 50S ribosomal subunit. Forms a bridge to the 30S subunit in the 70S ribosome.</text>
</comment>
<feature type="region of interest" description="Disordered" evidence="8">
    <location>
        <begin position="1"/>
        <end position="29"/>
    </location>
</feature>
<evidence type="ECO:0000256" key="8">
    <source>
        <dbReference type="SAM" id="MobiDB-lite"/>
    </source>
</evidence>
<keyword evidence="4 7" id="KW-0689">Ribosomal protein</keyword>
<dbReference type="InterPro" id="IPR022666">
    <property type="entry name" value="Ribosomal_uL2_RNA-bd_dom"/>
</dbReference>
<dbReference type="InterPro" id="IPR014722">
    <property type="entry name" value="Rib_uL2_dom2"/>
</dbReference>
<dbReference type="GO" id="GO:0019843">
    <property type="term" value="F:rRNA binding"/>
    <property type="evidence" value="ECO:0007669"/>
    <property type="project" value="UniProtKB-UniRule"/>
</dbReference>
<dbReference type="GO" id="GO:0003735">
    <property type="term" value="F:structural constituent of ribosome"/>
    <property type="evidence" value="ECO:0007669"/>
    <property type="project" value="InterPro"/>
</dbReference>
<dbReference type="PIRSF" id="PIRSF002158">
    <property type="entry name" value="Ribosomal_L2"/>
    <property type="match status" value="1"/>
</dbReference>
<dbReference type="Proteomes" id="UP000811545">
    <property type="component" value="Unassembled WGS sequence"/>
</dbReference>
<comment type="caution">
    <text evidence="11">The sequence shown here is derived from an EMBL/GenBank/DDBJ whole genome shotgun (WGS) entry which is preliminary data.</text>
</comment>
<evidence type="ECO:0000256" key="4">
    <source>
        <dbReference type="ARBA" id="ARBA00022980"/>
    </source>
</evidence>
<feature type="region of interest" description="Disordered" evidence="8">
    <location>
        <begin position="220"/>
        <end position="276"/>
    </location>
</feature>
<evidence type="ECO:0000313" key="11">
    <source>
        <dbReference type="EMBL" id="MBT9144660.1"/>
    </source>
</evidence>
<dbReference type="Pfam" id="PF00181">
    <property type="entry name" value="Ribosomal_L2_N"/>
    <property type="match status" value="1"/>
</dbReference>
<dbReference type="HAMAP" id="MF_01320_B">
    <property type="entry name" value="Ribosomal_uL2_B"/>
    <property type="match status" value="1"/>
</dbReference>
<name>A0A9E2F5S7_PSYF1</name>
<dbReference type="PANTHER" id="PTHR13691:SF5">
    <property type="entry name" value="LARGE RIBOSOMAL SUBUNIT PROTEIN UL2M"/>
    <property type="match status" value="1"/>
</dbReference>
<evidence type="ECO:0000256" key="6">
    <source>
        <dbReference type="ARBA" id="ARBA00035242"/>
    </source>
</evidence>
<dbReference type="GO" id="GO:0016740">
    <property type="term" value="F:transferase activity"/>
    <property type="evidence" value="ECO:0007669"/>
    <property type="project" value="InterPro"/>
</dbReference>
<dbReference type="FunFam" id="4.10.950.10:FF:000001">
    <property type="entry name" value="50S ribosomal protein L2"/>
    <property type="match status" value="1"/>
</dbReference>
<gene>
    <name evidence="7 11" type="primary">rplB</name>
    <name evidence="11" type="ORF">DDT42_00505</name>
</gene>
<feature type="domain" description="Large ribosomal subunit protein uL2 C-terminal" evidence="9">
    <location>
        <begin position="124"/>
        <end position="253"/>
    </location>
</feature>
<dbReference type="Gene3D" id="2.40.50.140">
    <property type="entry name" value="Nucleic acid-binding proteins"/>
    <property type="match status" value="1"/>
</dbReference>
<dbReference type="InterPro" id="IPR022669">
    <property type="entry name" value="Ribosomal_uL2_C"/>
</dbReference>
<evidence type="ECO:0000256" key="2">
    <source>
        <dbReference type="ARBA" id="ARBA00022730"/>
    </source>
</evidence>
<dbReference type="PANTHER" id="PTHR13691">
    <property type="entry name" value="RIBOSOMAL PROTEIN L2"/>
    <property type="match status" value="1"/>
</dbReference>
<dbReference type="InterPro" id="IPR012340">
    <property type="entry name" value="NA-bd_OB-fold"/>
</dbReference>
<dbReference type="Gene3D" id="2.30.30.30">
    <property type="match status" value="1"/>
</dbReference>
<evidence type="ECO:0000313" key="12">
    <source>
        <dbReference type="Proteomes" id="UP000811545"/>
    </source>
</evidence>
<comment type="similarity">
    <text evidence="1 7">Belongs to the universal ribosomal protein uL2 family.</text>
</comment>
<comment type="function">
    <text evidence="7">One of the primary rRNA binding proteins. Required for association of the 30S and 50S subunits to form the 70S ribosome, for tRNA binding and peptide bond formation. It has been suggested to have peptidyltransferase activity; this is somewhat controversial. Makes several contacts with the 16S rRNA in the 70S ribosome.</text>
</comment>
<dbReference type="InterPro" id="IPR005880">
    <property type="entry name" value="Ribosomal_uL2_bac/org-type"/>
</dbReference>
<reference evidence="11 12" key="1">
    <citation type="journal article" date="2021" name="bioRxiv">
        <title>Unique metabolic strategies in Hadean analogues reveal hints for primordial physiology.</title>
        <authorList>
            <person name="Nobu M.K."/>
            <person name="Nakai R."/>
            <person name="Tamazawa S."/>
            <person name="Mori H."/>
            <person name="Toyoda A."/>
            <person name="Ijiri A."/>
            <person name="Suzuki S."/>
            <person name="Kurokawa K."/>
            <person name="Kamagata Y."/>
            <person name="Tamaki H."/>
        </authorList>
    </citation>
    <scope>NUCLEOTIDE SEQUENCE [LARGE SCALE GENOMIC DNA]</scope>
    <source>
        <strain evidence="11">BS525</strain>
    </source>
</reference>
<dbReference type="FunFam" id="2.30.30.30:FF:000001">
    <property type="entry name" value="50S ribosomal protein L2"/>
    <property type="match status" value="1"/>
</dbReference>
<evidence type="ECO:0000259" key="10">
    <source>
        <dbReference type="SMART" id="SM01383"/>
    </source>
</evidence>
<dbReference type="SMART" id="SM01383">
    <property type="entry name" value="Ribosomal_L2"/>
    <property type="match status" value="1"/>
</dbReference>
<dbReference type="Pfam" id="PF03947">
    <property type="entry name" value="Ribosomal_L2_C"/>
    <property type="match status" value="1"/>
</dbReference>
<dbReference type="SUPFAM" id="SSF50104">
    <property type="entry name" value="Translation proteins SH3-like domain"/>
    <property type="match status" value="1"/>
</dbReference>
<sequence length="276" mass="30591">MAVKTYNPTTPGRRHMTKKDHSFLTDKEPENSLTYFRHRSKGRDNQGTISSRHRGGGAKRLYRKIDFNRKKDGVKAVVNSIEYDPNRSAYLALIQYEDGEKAYILYPEGLTIGSTVESGLKVEAKIGNTAILRNLPQGTFIHNLELTPQRGGVLVRAAGTAAQLLDKEGEYAIIRLPSKEMRKVHLDCRATVGILGNAEHANISLGNAGRSRHLGRRPHVRGKAMNPVDHPHGGGEGKAGIGMASPKSPWGKPTRGYKTRRGKRPSDRFILKRRGK</sequence>
<dbReference type="GO" id="GO:0002181">
    <property type="term" value="P:cytoplasmic translation"/>
    <property type="evidence" value="ECO:0007669"/>
    <property type="project" value="TreeGrafter"/>
</dbReference>
<proteinExistence type="inferred from homology"/>
<feature type="compositionally biased region" description="Basic and acidic residues" evidence="8">
    <location>
        <begin position="19"/>
        <end position="29"/>
    </location>
</feature>
<dbReference type="SUPFAM" id="SSF50249">
    <property type="entry name" value="Nucleic acid-binding proteins"/>
    <property type="match status" value="1"/>
</dbReference>
<feature type="compositionally biased region" description="Polar residues" evidence="8">
    <location>
        <begin position="1"/>
        <end position="10"/>
    </location>
</feature>
<dbReference type="InterPro" id="IPR014726">
    <property type="entry name" value="Ribosomal_uL2_dom3"/>
</dbReference>
<keyword evidence="3 7" id="KW-0694">RNA-binding</keyword>
<feature type="domain" description="Large ribosomal subunit protein uL2 RNA-binding" evidence="10">
    <location>
        <begin position="42"/>
        <end position="118"/>
    </location>
</feature>
<accession>A0A9E2F5S7</accession>
<dbReference type="InterPro" id="IPR008991">
    <property type="entry name" value="Translation_prot_SH3-like_sf"/>
</dbReference>
<organism evidence="11 12">
    <name type="scientific">Psychracetigena formicireducens</name>
    <dbReference type="NCBI Taxonomy" id="2986056"/>
    <lineage>
        <taxon>Bacteria</taxon>
        <taxon>Bacillati</taxon>
        <taxon>Candidatus Lithacetigenota</taxon>
        <taxon>Candidatus Psychracetigena</taxon>
    </lineage>
</organism>
<evidence type="ECO:0000256" key="3">
    <source>
        <dbReference type="ARBA" id="ARBA00022884"/>
    </source>
</evidence>
<dbReference type="SMART" id="SM01382">
    <property type="entry name" value="Ribosomal_L2_C"/>
    <property type="match status" value="1"/>
</dbReference>
<keyword evidence="5 7" id="KW-0687">Ribonucleoprotein</keyword>
<dbReference type="Gene3D" id="4.10.950.10">
    <property type="entry name" value="Ribosomal protein L2, domain 3"/>
    <property type="match status" value="1"/>
</dbReference>
<dbReference type="EMBL" id="QLTW01000016">
    <property type="protein sequence ID" value="MBT9144660.1"/>
    <property type="molecule type" value="Genomic_DNA"/>
</dbReference>
<evidence type="ECO:0000259" key="9">
    <source>
        <dbReference type="SMART" id="SM01382"/>
    </source>
</evidence>
<evidence type="ECO:0000256" key="5">
    <source>
        <dbReference type="ARBA" id="ARBA00023274"/>
    </source>
</evidence>
<dbReference type="GO" id="GO:0015934">
    <property type="term" value="C:large ribosomal subunit"/>
    <property type="evidence" value="ECO:0007669"/>
    <property type="project" value="InterPro"/>
</dbReference>